<dbReference type="OrthoDB" id="9802086at2"/>
<dbReference type="InterPro" id="IPR034746">
    <property type="entry name" value="POTRA"/>
</dbReference>
<evidence type="ECO:0000256" key="2">
    <source>
        <dbReference type="ARBA" id="ARBA00022452"/>
    </source>
</evidence>
<dbReference type="Proteomes" id="UP000316371">
    <property type="component" value="Unassembled WGS sequence"/>
</dbReference>
<keyword evidence="6" id="KW-0998">Cell outer membrane</keyword>
<keyword evidence="4" id="KW-0677">Repeat</keyword>
<evidence type="ECO:0000256" key="1">
    <source>
        <dbReference type="ARBA" id="ARBA00004370"/>
    </source>
</evidence>
<gene>
    <name evidence="8" type="ORF">FNW21_10535</name>
</gene>
<dbReference type="GO" id="GO:0019867">
    <property type="term" value="C:outer membrane"/>
    <property type="evidence" value="ECO:0007669"/>
    <property type="project" value="InterPro"/>
</dbReference>
<keyword evidence="5" id="KW-0472">Membrane</keyword>
<accession>A0A553E1U5</accession>
<feature type="domain" description="POTRA" evidence="7">
    <location>
        <begin position="396"/>
        <end position="472"/>
    </location>
</feature>
<dbReference type="GO" id="GO:0071709">
    <property type="term" value="P:membrane assembly"/>
    <property type="evidence" value="ECO:0007669"/>
    <property type="project" value="InterPro"/>
</dbReference>
<comment type="caution">
    <text evidence="8">The sequence shown here is derived from an EMBL/GenBank/DDBJ whole genome shotgun (WGS) entry which is preliminary data.</text>
</comment>
<dbReference type="Pfam" id="PF07244">
    <property type="entry name" value="POTRA"/>
    <property type="match status" value="4"/>
</dbReference>
<evidence type="ECO:0000256" key="4">
    <source>
        <dbReference type="ARBA" id="ARBA00022737"/>
    </source>
</evidence>
<dbReference type="Gene3D" id="3.10.20.310">
    <property type="entry name" value="membrane protein fhac"/>
    <property type="match status" value="5"/>
</dbReference>
<dbReference type="EMBL" id="VJZT01000010">
    <property type="protein sequence ID" value="TRX39019.1"/>
    <property type="molecule type" value="Genomic_DNA"/>
</dbReference>
<dbReference type="Pfam" id="PF01103">
    <property type="entry name" value="Omp85"/>
    <property type="match status" value="2"/>
</dbReference>
<evidence type="ECO:0000256" key="3">
    <source>
        <dbReference type="ARBA" id="ARBA00022692"/>
    </source>
</evidence>
<keyword evidence="2" id="KW-1134">Transmembrane beta strand</keyword>
<dbReference type="Gene3D" id="2.40.160.50">
    <property type="entry name" value="membrane protein fhac: a member of the omp85/tpsb transporter family"/>
    <property type="match status" value="2"/>
</dbReference>
<sequence length="914" mass="102479">MRLSLVIKKENADLEKQVNKLNNFLVLHKSIKIALTLLIFGSFSQLKAQDRVPFDQGKKYILAKVDVIGKISFNKQTVVTFSGLQKGQEITIPGEEISSAIKKLGKLGLFDEISFYVNKIENDSVYLDLNIDELPKLNEVKFVGIKKNKTEGLIKDNNLTKGKIVNENLITTTKNYIENKYKKEGFYNTKVTLNTVIDTSTVNQVNMVVKIDKGEKIKINSIDFVGNTKLSDKALKSAMKDTKQKKFTRVLKASKFINAKYKTDLEKVIAAYKEKGYRDARILSDSVWYNKEKNGLDIKINVEEGNKYYFGNIKFLGNTVYSDQGLTRALGVKKGDVYNGVLLEKRIADKSKPDGEDITNLYQNNGYLFSNINAVEVKTANDTIDFEIRVTEGPIAYFNKITVVGNDKTNDRVIYRELRTKPGEKYSKEELVRTIREIGQLGFFDPEAIDPKFKNVDSGAGTVDIEYNLVEKGASQIELQGGYGGGGFIGTLGLSFNNFSARNLFNKESYHPLPMGDGQKVSLRLQASTYFQTYSVSFAEPWFGQKKPVQFSSSLSYSKQFLNNYVTRKADKSKSFNILTLSVGLSKRLTVPDDNTYLSQSVSYQNYDLNNYNTGLFTFGNGSSRNLSYTIGLTHTNKGFNPIFPTYGSEFSISAKVTPPYSLMNGVDYATLGDKKEYKYKYAGTTYTGSNGIQVNAGDYLEAIPSTTTPTPNSVTDYKDAVADPALVDQKKFNWLEYYKIKFKGDWYTKIYGKLVLRTLTEFGFLGAYNQDRGVVPFERFYVGGDGLANYSMDGRETIQLRGYPNNSLTPVNSAGEQIGATVYNKFSMELRYPITLKSSASIYALTFLEAGSSYPNFKSYNPFDLSRSAGFGLRVFMPAFGLLGIDFGYGFDALPGTSKPNGWETHFIIGQQF</sequence>
<keyword evidence="9" id="KW-1185">Reference proteome</keyword>
<keyword evidence="3" id="KW-0812">Transmembrane</keyword>
<comment type="subcellular location">
    <subcellularLocation>
        <location evidence="1">Membrane</location>
    </subcellularLocation>
</comment>
<organism evidence="8 9">
    <name type="scientific">Flavobacterium restrictum</name>
    <dbReference type="NCBI Taxonomy" id="2594428"/>
    <lineage>
        <taxon>Bacteria</taxon>
        <taxon>Pseudomonadati</taxon>
        <taxon>Bacteroidota</taxon>
        <taxon>Flavobacteriia</taxon>
        <taxon>Flavobacteriales</taxon>
        <taxon>Flavobacteriaceae</taxon>
        <taxon>Flavobacterium</taxon>
    </lineage>
</organism>
<evidence type="ECO:0000313" key="9">
    <source>
        <dbReference type="Proteomes" id="UP000316371"/>
    </source>
</evidence>
<dbReference type="RefSeq" id="WP_144256705.1">
    <property type="nucleotide sequence ID" value="NZ_VJZT01000010.1"/>
</dbReference>
<protein>
    <submittedName>
        <fullName evidence="8">BamA/TamA family outer membrane protein</fullName>
    </submittedName>
</protein>
<feature type="domain" description="POTRA" evidence="7">
    <location>
        <begin position="217"/>
        <end position="305"/>
    </location>
</feature>
<dbReference type="InterPro" id="IPR023707">
    <property type="entry name" value="OM_assembly_BamA"/>
</dbReference>
<dbReference type="AlphaFoldDB" id="A0A553E1U5"/>
<dbReference type="PIRSF" id="PIRSF006076">
    <property type="entry name" value="OM_assembly_OMP85"/>
    <property type="match status" value="1"/>
</dbReference>
<reference evidence="8 9" key="1">
    <citation type="submission" date="2019-07" db="EMBL/GenBank/DDBJ databases">
        <title>Novel species of Flavobacterium.</title>
        <authorList>
            <person name="Liu Q."/>
            <person name="Xin Y.-H."/>
        </authorList>
    </citation>
    <scope>NUCLEOTIDE SEQUENCE [LARGE SCALE GENOMIC DNA]</scope>
    <source>
        <strain evidence="8 9">LB1R34</strain>
    </source>
</reference>
<name>A0A553E1U5_9FLAO</name>
<dbReference type="InterPro" id="IPR000184">
    <property type="entry name" value="Bac_surfAg_D15"/>
</dbReference>
<feature type="domain" description="POTRA" evidence="7">
    <location>
        <begin position="308"/>
        <end position="393"/>
    </location>
</feature>
<evidence type="ECO:0000313" key="8">
    <source>
        <dbReference type="EMBL" id="TRX39019.1"/>
    </source>
</evidence>
<evidence type="ECO:0000259" key="7">
    <source>
        <dbReference type="PROSITE" id="PS51779"/>
    </source>
</evidence>
<dbReference type="InterPro" id="IPR010827">
    <property type="entry name" value="BamA/TamA_POTRA"/>
</dbReference>
<dbReference type="PROSITE" id="PS51779">
    <property type="entry name" value="POTRA"/>
    <property type="match status" value="3"/>
</dbReference>
<proteinExistence type="predicted"/>
<evidence type="ECO:0000256" key="6">
    <source>
        <dbReference type="ARBA" id="ARBA00023237"/>
    </source>
</evidence>
<evidence type="ECO:0000256" key="5">
    <source>
        <dbReference type="ARBA" id="ARBA00023136"/>
    </source>
</evidence>